<dbReference type="PANTHER" id="PTHR30055:SF234">
    <property type="entry name" value="HTH-TYPE TRANSCRIPTIONAL REGULATOR BETI"/>
    <property type="match status" value="1"/>
</dbReference>
<dbReference type="OrthoDB" id="9814200at2"/>
<keyword evidence="1" id="KW-0805">Transcription regulation</keyword>
<dbReference type="SUPFAM" id="SSF46689">
    <property type="entry name" value="Homeodomain-like"/>
    <property type="match status" value="1"/>
</dbReference>
<feature type="DNA-binding region" description="H-T-H motif" evidence="4">
    <location>
        <begin position="32"/>
        <end position="51"/>
    </location>
</feature>
<dbReference type="RefSeq" id="WP_116045227.1">
    <property type="nucleotide sequence ID" value="NZ_QUBQ01000001.1"/>
</dbReference>
<evidence type="ECO:0000259" key="5">
    <source>
        <dbReference type="PROSITE" id="PS50977"/>
    </source>
</evidence>
<evidence type="ECO:0000313" key="6">
    <source>
        <dbReference type="EMBL" id="REK77551.1"/>
    </source>
</evidence>
<dbReference type="Pfam" id="PF21351">
    <property type="entry name" value="TetR_C_41"/>
    <property type="match status" value="1"/>
</dbReference>
<dbReference type="InterPro" id="IPR050109">
    <property type="entry name" value="HTH-type_TetR-like_transc_reg"/>
</dbReference>
<dbReference type="GO" id="GO:0000976">
    <property type="term" value="F:transcription cis-regulatory region binding"/>
    <property type="evidence" value="ECO:0007669"/>
    <property type="project" value="TreeGrafter"/>
</dbReference>
<dbReference type="Proteomes" id="UP000261905">
    <property type="component" value="Unassembled WGS sequence"/>
</dbReference>
<feature type="domain" description="HTH tetR-type" evidence="5">
    <location>
        <begin position="9"/>
        <end position="69"/>
    </location>
</feature>
<dbReference type="PRINTS" id="PR00455">
    <property type="entry name" value="HTHTETR"/>
</dbReference>
<comment type="caution">
    <text evidence="6">The sequence shown here is derived from an EMBL/GenBank/DDBJ whole genome shotgun (WGS) entry which is preliminary data.</text>
</comment>
<evidence type="ECO:0000256" key="2">
    <source>
        <dbReference type="ARBA" id="ARBA00023125"/>
    </source>
</evidence>
<proteinExistence type="predicted"/>
<gene>
    <name evidence="6" type="ORF">DX130_11310</name>
</gene>
<name>A0A371PN15_9BACL</name>
<dbReference type="Pfam" id="PF00440">
    <property type="entry name" value="TetR_N"/>
    <property type="match status" value="1"/>
</dbReference>
<dbReference type="AlphaFoldDB" id="A0A371PN15"/>
<sequence length="196" mass="21985">MRRTKEDANETLRRLIGVAKRHFAEHGYAGAALEAIAAEAEVTRGALYHHFRNKHGLFLSVLESVQQEVGERVEQEASRSDDLREQLLLGCRAFLVSAVEPGNKRIMLIDGPAVLGWDTWRVLDEKNSMSHLREQLTLMQEQGMFKDAAVESLASFISGGLNESALRMAELPDTSDAMEQTMKLMSHLVGAWDQRH</sequence>
<dbReference type="PANTHER" id="PTHR30055">
    <property type="entry name" value="HTH-TYPE TRANSCRIPTIONAL REGULATOR RUTR"/>
    <property type="match status" value="1"/>
</dbReference>
<accession>A0A371PN15</accession>
<evidence type="ECO:0000256" key="4">
    <source>
        <dbReference type="PROSITE-ProRule" id="PRU00335"/>
    </source>
</evidence>
<keyword evidence="7" id="KW-1185">Reference proteome</keyword>
<reference evidence="6 7" key="1">
    <citation type="submission" date="2018-08" db="EMBL/GenBank/DDBJ databases">
        <title>Paenibacillus sp. M4BSY-1, whole genome shotgun sequence.</title>
        <authorList>
            <person name="Tuo L."/>
        </authorList>
    </citation>
    <scope>NUCLEOTIDE SEQUENCE [LARGE SCALE GENOMIC DNA]</scope>
    <source>
        <strain evidence="6 7">M4BSY-1</strain>
    </source>
</reference>
<evidence type="ECO:0000313" key="7">
    <source>
        <dbReference type="Proteomes" id="UP000261905"/>
    </source>
</evidence>
<dbReference type="EMBL" id="QUBQ01000001">
    <property type="protein sequence ID" value="REK77551.1"/>
    <property type="molecule type" value="Genomic_DNA"/>
</dbReference>
<organism evidence="6 7">
    <name type="scientific">Paenibacillus paeoniae</name>
    <dbReference type="NCBI Taxonomy" id="2292705"/>
    <lineage>
        <taxon>Bacteria</taxon>
        <taxon>Bacillati</taxon>
        <taxon>Bacillota</taxon>
        <taxon>Bacilli</taxon>
        <taxon>Bacillales</taxon>
        <taxon>Paenibacillaceae</taxon>
        <taxon>Paenibacillus</taxon>
    </lineage>
</organism>
<dbReference type="InterPro" id="IPR001647">
    <property type="entry name" value="HTH_TetR"/>
</dbReference>
<keyword evidence="2 4" id="KW-0238">DNA-binding</keyword>
<evidence type="ECO:0000256" key="3">
    <source>
        <dbReference type="ARBA" id="ARBA00023163"/>
    </source>
</evidence>
<dbReference type="GO" id="GO:0003700">
    <property type="term" value="F:DNA-binding transcription factor activity"/>
    <property type="evidence" value="ECO:0007669"/>
    <property type="project" value="TreeGrafter"/>
</dbReference>
<dbReference type="PROSITE" id="PS50977">
    <property type="entry name" value="HTH_TETR_2"/>
    <property type="match status" value="1"/>
</dbReference>
<evidence type="ECO:0000256" key="1">
    <source>
        <dbReference type="ARBA" id="ARBA00023015"/>
    </source>
</evidence>
<dbReference type="InterPro" id="IPR009057">
    <property type="entry name" value="Homeodomain-like_sf"/>
</dbReference>
<protein>
    <submittedName>
        <fullName evidence="6">TetR/AcrR family transcriptional regulator</fullName>
    </submittedName>
</protein>
<dbReference type="InterPro" id="IPR049484">
    <property type="entry name" value="Rv0078-like_C"/>
</dbReference>
<dbReference type="Gene3D" id="1.10.357.10">
    <property type="entry name" value="Tetracycline Repressor, domain 2"/>
    <property type="match status" value="1"/>
</dbReference>
<keyword evidence="3" id="KW-0804">Transcription</keyword>